<keyword evidence="2" id="KW-1185">Reference proteome</keyword>
<dbReference type="OMA" id="LYIHSRT"/>
<dbReference type="AlphaFoldDB" id="L8HGG8"/>
<evidence type="ECO:0000313" key="2">
    <source>
        <dbReference type="Proteomes" id="UP000011083"/>
    </source>
</evidence>
<dbReference type="Proteomes" id="UP000011083">
    <property type="component" value="Unassembled WGS sequence"/>
</dbReference>
<organism evidence="1 2">
    <name type="scientific">Acanthamoeba castellanii (strain ATCC 30010 / Neff)</name>
    <dbReference type="NCBI Taxonomy" id="1257118"/>
    <lineage>
        <taxon>Eukaryota</taxon>
        <taxon>Amoebozoa</taxon>
        <taxon>Discosea</taxon>
        <taxon>Longamoebia</taxon>
        <taxon>Centramoebida</taxon>
        <taxon>Acanthamoebidae</taxon>
        <taxon>Acanthamoeba</taxon>
    </lineage>
</organism>
<dbReference type="GeneID" id="14925259"/>
<dbReference type="KEGG" id="acan:ACA1_272680"/>
<proteinExistence type="predicted"/>
<dbReference type="PANTHER" id="PTHR48420:SF1">
    <property type="entry name" value="NON-HAEM DIOXYGENASE N-TERMINAL DOMAIN-CONTAINING PROTEIN"/>
    <property type="match status" value="1"/>
</dbReference>
<reference evidence="1 2" key="1">
    <citation type="journal article" date="2013" name="Genome Biol.">
        <title>Genome of Acanthamoeba castellanii highlights extensive lateral gene transfer and early evolution of tyrosine kinase signaling.</title>
        <authorList>
            <person name="Clarke M."/>
            <person name="Lohan A.J."/>
            <person name="Liu B."/>
            <person name="Lagkouvardos I."/>
            <person name="Roy S."/>
            <person name="Zafar N."/>
            <person name="Bertelli C."/>
            <person name="Schilde C."/>
            <person name="Kianianmomeni A."/>
            <person name="Burglin T.R."/>
            <person name="Frech C."/>
            <person name="Turcotte B."/>
            <person name="Kopec K.O."/>
            <person name="Synnott J.M."/>
            <person name="Choo C."/>
            <person name="Paponov I."/>
            <person name="Finkler A."/>
            <person name="Soon Heng Tan C."/>
            <person name="Hutchins A.P."/>
            <person name="Weinmeier T."/>
            <person name="Rattei T."/>
            <person name="Chu J.S."/>
            <person name="Gimenez G."/>
            <person name="Irimia M."/>
            <person name="Rigden D.J."/>
            <person name="Fitzpatrick D.A."/>
            <person name="Lorenzo-Morales J."/>
            <person name="Bateman A."/>
            <person name="Chiu C.H."/>
            <person name="Tang P."/>
            <person name="Hegemann P."/>
            <person name="Fromm H."/>
            <person name="Raoult D."/>
            <person name="Greub G."/>
            <person name="Miranda-Saavedra D."/>
            <person name="Chen N."/>
            <person name="Nash P."/>
            <person name="Ginger M.L."/>
            <person name="Horn M."/>
            <person name="Schaap P."/>
            <person name="Caler L."/>
            <person name="Loftus B."/>
        </authorList>
    </citation>
    <scope>NUCLEOTIDE SEQUENCE [LARGE SCALE GENOMIC DNA]</scope>
    <source>
        <strain evidence="1 2">Neff</strain>
    </source>
</reference>
<dbReference type="EMBL" id="KB007835">
    <property type="protein sequence ID" value="ELR24245.1"/>
    <property type="molecule type" value="Genomic_DNA"/>
</dbReference>
<protein>
    <submittedName>
        <fullName evidence="1">Uncharacterized protein</fullName>
    </submittedName>
</protein>
<dbReference type="RefSeq" id="XP_004353773.1">
    <property type="nucleotide sequence ID" value="XM_004353721.1"/>
</dbReference>
<accession>L8HGG8</accession>
<dbReference type="VEuPathDB" id="AmoebaDB:ACA1_272680"/>
<name>L8HGG8_ACACF</name>
<sequence>MENVEYLQAPVDGKEPRRVVVLNYSDLEQPNVDLSAAIEEAYGFNGLGILAVRGVPNFMQLRGELLPLIHKFATQPEEVKKKTEHLESSYSFGWSHGKEVLEGKPDFSKGSYYNNPVYDRPFDDEELIKKYPSFCHPNIWPEGMPEFRDGFMNMGKLLVDVGLLIAKQCDIFVKKQCPAFEEGKLERIVRESRTAKGRALHYFPIEEFTSDECGEKSCQSTHDADVSSWCGWHNDHGSLTGLVPAMYMSKEGAEVTNPDSSSGLYIRARNGDLVKAVIPSEYMVFQIGETACIHSGGYLQATPHCVRGAAGEKARGVSRETMAVFMEPMWDESMTVPAGVEPDMATRGSGAQHLPKGVPPLATRWNETQDFGSFTTSTLSSYY</sequence>
<dbReference type="STRING" id="1257118.L8HGG8"/>
<dbReference type="PANTHER" id="PTHR48420">
    <property type="entry name" value="NON-HAEM DIOXYGENASE N-TERMINAL DOMAIN-CONTAINING PROTEIN"/>
    <property type="match status" value="1"/>
</dbReference>
<dbReference type="Gene3D" id="2.60.120.330">
    <property type="entry name" value="B-lactam Antibiotic, Isopenicillin N Synthase, Chain"/>
    <property type="match status" value="1"/>
</dbReference>
<dbReference type="SUPFAM" id="SSF51197">
    <property type="entry name" value="Clavaminate synthase-like"/>
    <property type="match status" value="1"/>
</dbReference>
<gene>
    <name evidence="1" type="ORF">ACA1_272680</name>
</gene>
<dbReference type="InterPro" id="IPR027443">
    <property type="entry name" value="IPNS-like_sf"/>
</dbReference>
<evidence type="ECO:0000313" key="1">
    <source>
        <dbReference type="EMBL" id="ELR24245.1"/>
    </source>
</evidence>
<dbReference type="OrthoDB" id="438224at2759"/>